<evidence type="ECO:0000313" key="1">
    <source>
        <dbReference type="EMBL" id="KYN04656.1"/>
    </source>
</evidence>
<dbReference type="PANTHER" id="PTHR33053:SF24">
    <property type="entry name" value="TRANSPOSASE DOMAIN-CONTAINING PROTEIN"/>
    <property type="match status" value="1"/>
</dbReference>
<reference evidence="1 2" key="1">
    <citation type="submission" date="2016-03" db="EMBL/GenBank/DDBJ databases">
        <title>Cyphomyrmex costatus WGS genome.</title>
        <authorList>
            <person name="Nygaard S."/>
            <person name="Hu H."/>
            <person name="Boomsma J."/>
            <person name="Zhang G."/>
        </authorList>
    </citation>
    <scope>NUCLEOTIDE SEQUENCE [LARGE SCALE GENOMIC DNA]</scope>
    <source>
        <strain evidence="1">MS0001</strain>
        <tissue evidence="1">Whole body</tissue>
    </source>
</reference>
<evidence type="ECO:0000313" key="2">
    <source>
        <dbReference type="Proteomes" id="UP000078542"/>
    </source>
</evidence>
<protein>
    <recommendedName>
        <fullName evidence="3">DUF4218 domain-containing protein</fullName>
    </recommendedName>
</protein>
<dbReference type="EMBL" id="KQ977255">
    <property type="protein sequence ID" value="KYN04656.1"/>
    <property type="molecule type" value="Genomic_DNA"/>
</dbReference>
<accession>A0A151IK60</accession>
<gene>
    <name evidence="1" type="ORF">ALC62_04487</name>
</gene>
<name>A0A151IK60_9HYME</name>
<dbReference type="PANTHER" id="PTHR33053">
    <property type="entry name" value="PROTEIN, PUTATIVE-RELATED"/>
    <property type="match status" value="1"/>
</dbReference>
<dbReference type="AlphaFoldDB" id="A0A151IK60"/>
<evidence type="ECO:0008006" key="3">
    <source>
        <dbReference type="Google" id="ProtNLM"/>
    </source>
</evidence>
<organism evidence="1 2">
    <name type="scientific">Cyphomyrmex costatus</name>
    <dbReference type="NCBI Taxonomy" id="456900"/>
    <lineage>
        <taxon>Eukaryota</taxon>
        <taxon>Metazoa</taxon>
        <taxon>Ecdysozoa</taxon>
        <taxon>Arthropoda</taxon>
        <taxon>Hexapoda</taxon>
        <taxon>Insecta</taxon>
        <taxon>Pterygota</taxon>
        <taxon>Neoptera</taxon>
        <taxon>Endopterygota</taxon>
        <taxon>Hymenoptera</taxon>
        <taxon>Apocrita</taxon>
        <taxon>Aculeata</taxon>
        <taxon>Formicoidea</taxon>
        <taxon>Formicidae</taxon>
        <taxon>Myrmicinae</taxon>
        <taxon>Cyphomyrmex</taxon>
    </lineage>
</organism>
<dbReference type="Proteomes" id="UP000078542">
    <property type="component" value="Unassembled WGS sequence"/>
</dbReference>
<proteinExistence type="predicted"/>
<keyword evidence="2" id="KW-1185">Reference proteome</keyword>
<dbReference type="STRING" id="456900.A0A151IK60"/>
<sequence length="498" mass="58349">MKSCDTVNNNIHVNINIDGLPLAKSSNSQLWPILGEIQNHTFKDPFLIGAYHGYKKPRNANEFLQKFYDEYVILHNEGFLFKNKRYYVTIRAIICDTPAKSFITGIKGHNAYFGCGKCFCEGIYYNHKIVFLEEDVTLRTDHNFRNRQNPEHHINTSLLESLPIDMVKHFPLDYMHLVCLGVMKKMLLLWTKGKQTFRLRNRDIITLSTDLINLKKFIPVEFSRRPRGLNEVDRWKATEFRNFLLYFGPIILQKYLNKDCLKHFCTLHTAIRILCYPKDCLNNNANSLLIFFVKNFKILYGEDNIVFNVHNLIHLCEDVKTYGSLDSFSAFPFENKMKDLKRMLRKSEKPLSQLNNRLNERSARYLTNYKSNSDTNTPILQKPDNKSLPLGCAHSYKQIQFDRFKLTLKPSDNCCFLKDGSVFSIKYIGMKDEIPVVLGRKYLDLQPIPIYPCNSQDMNIHRTSRHTHLDIIPVKEINTKAFRIIFDNVHYVMPLLHL</sequence>